<evidence type="ECO:0000256" key="3">
    <source>
        <dbReference type="ARBA" id="ARBA00022448"/>
    </source>
</evidence>
<proteinExistence type="inferred from homology"/>
<dbReference type="EMBL" id="ML220124">
    <property type="protein sequence ID" value="TGZ80526.1"/>
    <property type="molecule type" value="Genomic_DNA"/>
</dbReference>
<feature type="transmembrane region" description="Helical" evidence="9">
    <location>
        <begin position="473"/>
        <end position="492"/>
    </location>
</feature>
<accession>A0A4S2MVI5</accession>
<dbReference type="Gene3D" id="1.20.58.340">
    <property type="entry name" value="Magnesium transport protein CorA, transmembrane region"/>
    <property type="match status" value="2"/>
</dbReference>
<keyword evidence="5 9" id="KW-0812">Transmembrane</keyword>
<name>A0A4S2MVI5_9PEZI</name>
<dbReference type="OrthoDB" id="165352at2759"/>
<dbReference type="Proteomes" id="UP000298138">
    <property type="component" value="Unassembled WGS sequence"/>
</dbReference>
<protein>
    <recommendedName>
        <fullName evidence="12">Cora-domain-containing protein</fullName>
    </recommendedName>
</protein>
<dbReference type="GO" id="GO:0005886">
    <property type="term" value="C:plasma membrane"/>
    <property type="evidence" value="ECO:0007669"/>
    <property type="project" value="UniProtKB-SubCell"/>
</dbReference>
<keyword evidence="4" id="KW-1003">Cell membrane</keyword>
<evidence type="ECO:0000313" key="10">
    <source>
        <dbReference type="EMBL" id="TGZ80526.1"/>
    </source>
</evidence>
<dbReference type="SUPFAM" id="SSF143865">
    <property type="entry name" value="CorA soluble domain-like"/>
    <property type="match status" value="1"/>
</dbReference>
<evidence type="ECO:0000256" key="8">
    <source>
        <dbReference type="SAM" id="MobiDB-lite"/>
    </source>
</evidence>
<reference evidence="10 11" key="1">
    <citation type="submission" date="2019-04" db="EMBL/GenBank/DDBJ databases">
        <title>Comparative genomics and transcriptomics to analyze fruiting body development in filamentous ascomycetes.</title>
        <authorList>
            <consortium name="DOE Joint Genome Institute"/>
            <person name="Lutkenhaus R."/>
            <person name="Traeger S."/>
            <person name="Breuer J."/>
            <person name="Kuo A."/>
            <person name="Lipzen A."/>
            <person name="Pangilinan J."/>
            <person name="Dilworth D."/>
            <person name="Sandor L."/>
            <person name="Poggeler S."/>
            <person name="Barry K."/>
            <person name="Grigoriev I.V."/>
            <person name="Nowrousian M."/>
        </authorList>
    </citation>
    <scope>NUCLEOTIDE SEQUENCE [LARGE SCALE GENOMIC DNA]</scope>
    <source>
        <strain evidence="10 11">CBS 389.68</strain>
    </source>
</reference>
<evidence type="ECO:0008006" key="12">
    <source>
        <dbReference type="Google" id="ProtNLM"/>
    </source>
</evidence>
<evidence type="ECO:0000256" key="2">
    <source>
        <dbReference type="ARBA" id="ARBA00009765"/>
    </source>
</evidence>
<dbReference type="GO" id="GO:0050897">
    <property type="term" value="F:cobalt ion binding"/>
    <property type="evidence" value="ECO:0007669"/>
    <property type="project" value="TreeGrafter"/>
</dbReference>
<keyword evidence="3" id="KW-0813">Transport</keyword>
<comment type="similarity">
    <text evidence="2">Belongs to the CorA metal ion transporter (MIT) (TC 1.A.35) family.</text>
</comment>
<dbReference type="InParanoid" id="A0A4S2MVI5"/>
<dbReference type="PANTHER" id="PTHR46494">
    <property type="entry name" value="CORA FAMILY METAL ION TRANSPORTER (EUROFUNG)"/>
    <property type="match status" value="1"/>
</dbReference>
<evidence type="ECO:0000313" key="11">
    <source>
        <dbReference type="Proteomes" id="UP000298138"/>
    </source>
</evidence>
<dbReference type="SUPFAM" id="SSF144083">
    <property type="entry name" value="Magnesium transport protein CorA, transmembrane region"/>
    <property type="match status" value="1"/>
</dbReference>
<evidence type="ECO:0000256" key="4">
    <source>
        <dbReference type="ARBA" id="ARBA00022475"/>
    </source>
</evidence>
<dbReference type="GO" id="GO:0015095">
    <property type="term" value="F:magnesium ion transmembrane transporter activity"/>
    <property type="evidence" value="ECO:0007669"/>
    <property type="project" value="TreeGrafter"/>
</dbReference>
<feature type="transmembrane region" description="Helical" evidence="9">
    <location>
        <begin position="507"/>
        <end position="528"/>
    </location>
</feature>
<dbReference type="Pfam" id="PF01544">
    <property type="entry name" value="CorA"/>
    <property type="match status" value="1"/>
</dbReference>
<dbReference type="GO" id="GO:0015087">
    <property type="term" value="F:cobalt ion transmembrane transporter activity"/>
    <property type="evidence" value="ECO:0007669"/>
    <property type="project" value="TreeGrafter"/>
</dbReference>
<gene>
    <name evidence="10" type="ORF">EX30DRAFT_307461</name>
</gene>
<evidence type="ECO:0000256" key="7">
    <source>
        <dbReference type="ARBA" id="ARBA00023136"/>
    </source>
</evidence>
<keyword evidence="7 9" id="KW-0472">Membrane</keyword>
<feature type="compositionally biased region" description="Basic and acidic residues" evidence="8">
    <location>
        <begin position="8"/>
        <end position="25"/>
    </location>
</feature>
<evidence type="ECO:0000256" key="6">
    <source>
        <dbReference type="ARBA" id="ARBA00022989"/>
    </source>
</evidence>
<keyword evidence="6 9" id="KW-1133">Transmembrane helix</keyword>
<dbReference type="STRING" id="341454.A0A4S2MVI5"/>
<comment type="subcellular location">
    <subcellularLocation>
        <location evidence="1">Cell membrane</location>
        <topology evidence="1">Multi-pass membrane protein</topology>
    </subcellularLocation>
</comment>
<evidence type="ECO:0000256" key="5">
    <source>
        <dbReference type="ARBA" id="ARBA00022692"/>
    </source>
</evidence>
<dbReference type="InterPro" id="IPR002523">
    <property type="entry name" value="MgTranspt_CorA/ZnTranspt_ZntB"/>
</dbReference>
<dbReference type="Gene3D" id="3.30.460.20">
    <property type="entry name" value="CorA soluble domain-like"/>
    <property type="match status" value="1"/>
</dbReference>
<organism evidence="10 11">
    <name type="scientific">Ascodesmis nigricans</name>
    <dbReference type="NCBI Taxonomy" id="341454"/>
    <lineage>
        <taxon>Eukaryota</taxon>
        <taxon>Fungi</taxon>
        <taxon>Dikarya</taxon>
        <taxon>Ascomycota</taxon>
        <taxon>Pezizomycotina</taxon>
        <taxon>Pezizomycetes</taxon>
        <taxon>Pezizales</taxon>
        <taxon>Ascodesmidaceae</taxon>
        <taxon>Ascodesmis</taxon>
    </lineage>
</organism>
<evidence type="ECO:0000256" key="9">
    <source>
        <dbReference type="SAM" id="Phobius"/>
    </source>
</evidence>
<dbReference type="InterPro" id="IPR045863">
    <property type="entry name" value="CorA_TM1_TM2"/>
</dbReference>
<dbReference type="PANTHER" id="PTHR46494:SF1">
    <property type="entry name" value="CORA FAMILY METAL ION TRANSPORTER (EUROFUNG)"/>
    <property type="match status" value="1"/>
</dbReference>
<dbReference type="InterPro" id="IPR045861">
    <property type="entry name" value="CorA_cytoplasmic_dom"/>
</dbReference>
<dbReference type="AlphaFoldDB" id="A0A4S2MVI5"/>
<feature type="region of interest" description="Disordered" evidence="8">
    <location>
        <begin position="217"/>
        <end position="240"/>
    </location>
</feature>
<sequence length="554" mass="62620">MESPGDVSPREREPLDNVWRGEARPRAGTVATINTLSSADGCRDPNQVRLRRTTTVKPSTEYQVEAAGMEPGLDPDAESTTDERIKSLKTPCQITVVEYNEERMQISEFWNEEIVDFLAKGRPDWVKVRWINCNGLSWQVIRPIAQHYKLHSLALEDMLINPTNNRPKCDWYSDHVYIILPLLKLLNKSEDEDSDEEDQDPASWRRIFQQWFSRRKRTEGKPSNMMSPETSPDLEKSGSREIFGQDDLDLSGRNMIRTLQRAYGGPNAERVAYMETHASLAPLNKIVHVEQVSVFLTADDTVISFFEISGDDVEPPILNRLQSVRTLLRTSSDASMMLQAIIDAVVDLSFPVIGAYQDTIAELELIVLTDPSVKQSQDLYILTSELSLLKSTIAPISAVVTSLRDHKRNITAKFKGLGTVEVSEVTRTYLGDVLDHVILLLDQLDMMKRAADNMIDLIFNTIGSMQNESMKQLTTITIVFLPMSFLAGYFGMNFEEFPGVKGHSDKFFWQIAGPVIVVTLIGCLREVVGRGIVRKFQRRAVTIAGKRRRGLKHD</sequence>
<evidence type="ECO:0000256" key="1">
    <source>
        <dbReference type="ARBA" id="ARBA00004651"/>
    </source>
</evidence>
<keyword evidence="11" id="KW-1185">Reference proteome</keyword>
<dbReference type="GO" id="GO:0000287">
    <property type="term" value="F:magnesium ion binding"/>
    <property type="evidence" value="ECO:0007669"/>
    <property type="project" value="TreeGrafter"/>
</dbReference>
<feature type="region of interest" description="Disordered" evidence="8">
    <location>
        <begin position="1"/>
        <end position="26"/>
    </location>
</feature>